<keyword evidence="6" id="KW-0547">Nucleotide-binding</keyword>
<evidence type="ECO:0000256" key="9">
    <source>
        <dbReference type="SAM" id="MobiDB-lite"/>
    </source>
</evidence>
<accession>A0A6S6SAQ1</accession>
<evidence type="ECO:0000256" key="3">
    <source>
        <dbReference type="ARBA" id="ARBA00022679"/>
    </source>
</evidence>
<feature type="compositionally biased region" description="Polar residues" evidence="9">
    <location>
        <begin position="421"/>
        <end position="430"/>
    </location>
</feature>
<name>A0A6S6SAQ1_9GAMM</name>
<dbReference type="EMBL" id="CACVAV010000026">
    <property type="protein sequence ID" value="CAA6801679.1"/>
    <property type="molecule type" value="Genomic_DNA"/>
</dbReference>
<evidence type="ECO:0000256" key="7">
    <source>
        <dbReference type="ARBA" id="ARBA00022840"/>
    </source>
</evidence>
<keyword evidence="7" id="KW-0067">ATP-binding</keyword>
<comment type="similarity">
    <text evidence="2">Belongs to the SELO family.</text>
</comment>
<reference evidence="10" key="1">
    <citation type="submission" date="2020-01" db="EMBL/GenBank/DDBJ databases">
        <authorList>
            <person name="Meier V. D."/>
            <person name="Meier V D."/>
        </authorList>
    </citation>
    <scope>NUCLEOTIDE SEQUENCE</scope>
    <source>
        <strain evidence="10">HLG_WM_MAG_08</strain>
    </source>
</reference>
<dbReference type="GO" id="GO:0070733">
    <property type="term" value="F:AMPylase activity"/>
    <property type="evidence" value="ECO:0007669"/>
    <property type="project" value="TreeGrafter"/>
</dbReference>
<evidence type="ECO:0000256" key="4">
    <source>
        <dbReference type="ARBA" id="ARBA00022695"/>
    </source>
</evidence>
<feature type="region of interest" description="Disordered" evidence="9">
    <location>
        <begin position="420"/>
        <end position="450"/>
    </location>
</feature>
<dbReference type="PANTHER" id="PTHR32057">
    <property type="entry name" value="PROTEIN ADENYLYLTRANSFERASE SELO, MITOCHONDRIAL"/>
    <property type="match status" value="1"/>
</dbReference>
<dbReference type="InterPro" id="IPR003846">
    <property type="entry name" value="SelO"/>
</dbReference>
<dbReference type="Pfam" id="PF02696">
    <property type="entry name" value="SelO"/>
    <property type="match status" value="1"/>
</dbReference>
<keyword evidence="5" id="KW-0479">Metal-binding</keyword>
<dbReference type="GO" id="GO:0046872">
    <property type="term" value="F:metal ion binding"/>
    <property type="evidence" value="ECO:0007669"/>
    <property type="project" value="UniProtKB-KW"/>
</dbReference>
<feature type="non-terminal residue" evidence="10">
    <location>
        <position position="1"/>
    </location>
</feature>
<keyword evidence="8" id="KW-0460">Magnesium</keyword>
<organism evidence="10">
    <name type="scientific">uncultured Thiotrichaceae bacterium</name>
    <dbReference type="NCBI Taxonomy" id="298394"/>
    <lineage>
        <taxon>Bacteria</taxon>
        <taxon>Pseudomonadati</taxon>
        <taxon>Pseudomonadota</taxon>
        <taxon>Gammaproteobacteria</taxon>
        <taxon>Thiotrichales</taxon>
        <taxon>Thiotrichaceae</taxon>
        <taxon>environmental samples</taxon>
    </lineage>
</organism>
<dbReference type="PANTHER" id="PTHR32057:SF14">
    <property type="entry name" value="PROTEIN ADENYLYLTRANSFERASE SELO, MITOCHONDRIAL"/>
    <property type="match status" value="1"/>
</dbReference>
<keyword evidence="4" id="KW-0548">Nucleotidyltransferase</keyword>
<evidence type="ECO:0000256" key="6">
    <source>
        <dbReference type="ARBA" id="ARBA00022741"/>
    </source>
</evidence>
<protein>
    <submittedName>
        <fullName evidence="10">Selenoprotein O and cysteine-containing homologs</fullName>
    </submittedName>
</protein>
<comment type="cofactor">
    <cofactor evidence="1">
        <name>Mg(2+)</name>
        <dbReference type="ChEBI" id="CHEBI:18420"/>
    </cofactor>
</comment>
<evidence type="ECO:0000256" key="2">
    <source>
        <dbReference type="ARBA" id="ARBA00009747"/>
    </source>
</evidence>
<evidence type="ECO:0000313" key="10">
    <source>
        <dbReference type="EMBL" id="CAA6801679.1"/>
    </source>
</evidence>
<gene>
    <name evidence="10" type="ORF">HELGO_WM28397</name>
</gene>
<evidence type="ECO:0000256" key="8">
    <source>
        <dbReference type="ARBA" id="ARBA00022842"/>
    </source>
</evidence>
<keyword evidence="3" id="KW-0808">Transferase</keyword>
<dbReference type="NCBIfam" id="NF000658">
    <property type="entry name" value="PRK00029.1"/>
    <property type="match status" value="1"/>
</dbReference>
<sequence>ATELNLPAERLKENEQVAVFSGNRLPERAEPLAMAYTGHQFGHFNPQLGDGRAILLGELLNHKNERFDVQLKGSGRTPYSRGGDGRAAMGPVLREYILCEFMHAAGIPTTRALAAVSTGENVMREHLLPGAIITRLSQSYVRVGTFQFFAAQQNFQAVRELADYVIARNYPEAAESDNPYQALLEAVIKRQAGLIAQWMQIGFIHGVMNTDNASIAGETIDYGPCAFMDEYHADTVFSAIDRQGRYAYRNQPPIGHWNMCRFAETLIPLLDEDGETGAAIAQQAINTYPDLYQNSWLNGMRNKLGLEQQGSDDEVLINNLLTIMSDNKADFTLTFRGLSDQELLPEALKHSADFQQWNSQWQQRLEIEIHSETDRQTAMRAVNPLYIPRNHLVEAVIRSAEDHDDFKPFHDLVALLEKPFQKQSQKQSTPDKYMQPPRPEQVVQNTFCGT</sequence>
<dbReference type="GO" id="GO:0005524">
    <property type="term" value="F:ATP binding"/>
    <property type="evidence" value="ECO:0007669"/>
    <property type="project" value="UniProtKB-KW"/>
</dbReference>
<evidence type="ECO:0000256" key="1">
    <source>
        <dbReference type="ARBA" id="ARBA00001946"/>
    </source>
</evidence>
<dbReference type="HAMAP" id="MF_00692">
    <property type="entry name" value="SelO"/>
    <property type="match status" value="1"/>
</dbReference>
<evidence type="ECO:0000256" key="5">
    <source>
        <dbReference type="ARBA" id="ARBA00022723"/>
    </source>
</evidence>
<dbReference type="AlphaFoldDB" id="A0A6S6SAQ1"/>
<proteinExistence type="inferred from homology"/>